<feature type="domain" description="Type IV methyl-directed restriction enzyme EcoKMcrB subunit DNA-binding" evidence="1">
    <location>
        <begin position="13"/>
        <end position="155"/>
    </location>
</feature>
<dbReference type="InterPro" id="IPR024975">
    <property type="entry name" value="NOV_C"/>
</dbReference>
<dbReference type="Pfam" id="PF13020">
    <property type="entry name" value="NOV_C"/>
    <property type="match status" value="1"/>
</dbReference>
<protein>
    <recommendedName>
        <fullName evidence="5">Protein NO VEIN C-terminal domain-containing protein</fullName>
    </recommendedName>
</protein>
<keyword evidence="4" id="KW-1185">Reference proteome</keyword>
<organism evidence="3 4">
    <name type="scientific">Cognatilysobacter xinjiangensis</name>
    <dbReference type="NCBI Taxonomy" id="546892"/>
    <lineage>
        <taxon>Bacteria</taxon>
        <taxon>Pseudomonadati</taxon>
        <taxon>Pseudomonadota</taxon>
        <taxon>Gammaproteobacteria</taxon>
        <taxon>Lysobacterales</taxon>
        <taxon>Lysobacteraceae</taxon>
        <taxon>Cognatilysobacter</taxon>
    </lineage>
</organism>
<feature type="domain" description="Protein NO VEIN C-terminal" evidence="2">
    <location>
        <begin position="221"/>
        <end position="299"/>
    </location>
</feature>
<evidence type="ECO:0000259" key="1">
    <source>
        <dbReference type="Pfam" id="PF12102"/>
    </source>
</evidence>
<gene>
    <name evidence="3" type="ORF">GCM10008101_27740</name>
</gene>
<dbReference type="Gene3D" id="3.30.920.90">
    <property type="match status" value="1"/>
</dbReference>
<proteinExistence type="predicted"/>
<comment type="caution">
    <text evidence="3">The sequence shown here is derived from an EMBL/GenBank/DDBJ whole genome shotgun (WGS) entry which is preliminary data.</text>
</comment>
<dbReference type="InterPro" id="IPR021961">
    <property type="entry name" value="McrB_DNA-bd"/>
</dbReference>
<sequence>MQERGNLIRSRLTQEVRDRLPTLRQAFDPVFDDLAVEGSDGIGRKTEAPWVRLYSNAMSPTARAGFYIVLHFAADGSAFFVTVGCGSTIWSGGDLRPISDEELKAKTSWARSVVEQRWGSLAPFTDTIALGARASLPRTFEKATAFAQRIPVEDVDGTDLNAVLFACGQRLSEIYLAQLDQKDVSPGDRDALELATVVQPLRRRTRAQGYGLTAPERKAVELRAMLLATEFLESQGFTCHDKSAAESYDILAQRTGEFLKIEVKGTTSDLCDSILMTQNEVNLHNREKGRTGLVIVSRIKLDRDSEPPVASGGVLEAILRWDIDQWKLEPVAFQVRRLPPPG</sequence>
<evidence type="ECO:0000313" key="4">
    <source>
        <dbReference type="Proteomes" id="UP000643403"/>
    </source>
</evidence>
<dbReference type="Pfam" id="PF12102">
    <property type="entry name" value="MrcB_N"/>
    <property type="match status" value="1"/>
</dbReference>
<accession>A0ABQ3CBT4</accession>
<dbReference type="EMBL" id="BMXY01000005">
    <property type="protein sequence ID" value="GGZ71957.1"/>
    <property type="molecule type" value="Genomic_DNA"/>
</dbReference>
<dbReference type="Proteomes" id="UP000643403">
    <property type="component" value="Unassembled WGS sequence"/>
</dbReference>
<evidence type="ECO:0000259" key="2">
    <source>
        <dbReference type="Pfam" id="PF13020"/>
    </source>
</evidence>
<evidence type="ECO:0008006" key="5">
    <source>
        <dbReference type="Google" id="ProtNLM"/>
    </source>
</evidence>
<name>A0ABQ3CBT4_9GAMM</name>
<evidence type="ECO:0000313" key="3">
    <source>
        <dbReference type="EMBL" id="GGZ71957.1"/>
    </source>
</evidence>
<reference evidence="4" key="1">
    <citation type="journal article" date="2019" name="Int. J. Syst. Evol. Microbiol.">
        <title>The Global Catalogue of Microorganisms (GCM) 10K type strain sequencing project: providing services to taxonomists for standard genome sequencing and annotation.</title>
        <authorList>
            <consortium name="The Broad Institute Genomics Platform"/>
            <consortium name="The Broad Institute Genome Sequencing Center for Infectious Disease"/>
            <person name="Wu L."/>
            <person name="Ma J."/>
        </authorList>
    </citation>
    <scope>NUCLEOTIDE SEQUENCE [LARGE SCALE GENOMIC DNA]</scope>
    <source>
        <strain evidence="4">KCTC 22558</strain>
    </source>
</reference>